<dbReference type="InterPro" id="IPR058594">
    <property type="entry name" value="PB1-like_dom_pln"/>
</dbReference>
<accession>A0AAW2DZC6</accession>
<dbReference type="EMBL" id="JAZDWU010000001">
    <property type="protein sequence ID" value="KAL0014690.1"/>
    <property type="molecule type" value="Genomic_DNA"/>
</dbReference>
<dbReference type="Pfam" id="PF26130">
    <property type="entry name" value="PB1-like"/>
    <property type="match status" value="1"/>
</dbReference>
<evidence type="ECO:0000259" key="2">
    <source>
        <dbReference type="Pfam" id="PF26130"/>
    </source>
</evidence>
<reference evidence="3 4" key="1">
    <citation type="submission" date="2024-01" db="EMBL/GenBank/DDBJ databases">
        <title>A telomere-to-telomere, gap-free genome of sweet tea (Lithocarpus litseifolius).</title>
        <authorList>
            <person name="Zhou J."/>
        </authorList>
    </citation>
    <scope>NUCLEOTIDE SEQUENCE [LARGE SCALE GENOMIC DNA]</scope>
    <source>
        <strain evidence="3">Zhou-2022a</strain>
        <tissue evidence="3">Leaf</tissue>
    </source>
</reference>
<dbReference type="PANTHER" id="PTHR31973:SF187">
    <property type="entry name" value="MUTATOR TRANSPOSASE MUDRA PROTEIN"/>
    <property type="match status" value="1"/>
</dbReference>
<feature type="region of interest" description="Disordered" evidence="1">
    <location>
        <begin position="139"/>
        <end position="158"/>
    </location>
</feature>
<gene>
    <name evidence="3" type="ORF">SO802_001759</name>
</gene>
<name>A0AAW2DZC6_9ROSI</name>
<dbReference type="AlphaFoldDB" id="A0AAW2DZC6"/>
<evidence type="ECO:0000256" key="1">
    <source>
        <dbReference type="SAM" id="MobiDB-lite"/>
    </source>
</evidence>
<feature type="domain" description="PB1-like" evidence="2">
    <location>
        <begin position="3"/>
        <end position="67"/>
    </location>
</feature>
<dbReference type="Proteomes" id="UP001459277">
    <property type="component" value="Unassembled WGS sequence"/>
</dbReference>
<evidence type="ECO:0000313" key="3">
    <source>
        <dbReference type="EMBL" id="KAL0014690.1"/>
    </source>
</evidence>
<dbReference type="PANTHER" id="PTHR31973">
    <property type="entry name" value="POLYPROTEIN, PUTATIVE-RELATED"/>
    <property type="match status" value="1"/>
</dbReference>
<organism evidence="3 4">
    <name type="scientific">Lithocarpus litseifolius</name>
    <dbReference type="NCBI Taxonomy" id="425828"/>
    <lineage>
        <taxon>Eukaryota</taxon>
        <taxon>Viridiplantae</taxon>
        <taxon>Streptophyta</taxon>
        <taxon>Embryophyta</taxon>
        <taxon>Tracheophyta</taxon>
        <taxon>Spermatophyta</taxon>
        <taxon>Magnoliopsida</taxon>
        <taxon>eudicotyledons</taxon>
        <taxon>Gunneridae</taxon>
        <taxon>Pentapetalae</taxon>
        <taxon>rosids</taxon>
        <taxon>fabids</taxon>
        <taxon>Fagales</taxon>
        <taxon>Fagaceae</taxon>
        <taxon>Lithocarpus</taxon>
    </lineage>
</organism>
<keyword evidence="4" id="KW-1185">Reference proteome</keyword>
<protein>
    <recommendedName>
        <fullName evidence="2">PB1-like domain-containing protein</fullName>
    </recommendedName>
</protein>
<sequence>MIDCFFVLEVKNYCAELGVLDYIQFYYLVPGLDLDNGLRYLSIDADTHELFKCLIPIDPKIDIYVEHATPVQKQLLVRDVSVVDVANLIGCGVGVEGVGVVDIDGDCDDNEIDVENGDVDEVDVEDGDEALADDEFEEGGNVVNEGNDARGKDENGAMGDVDYEWYDSDYDDSANEQLYEITVDEVDDYTIQPIITHNNQPSQEPTNAIHPLSHPPNFANQSLSHLDLVPTLFNWPLGEIPSGSDYASSDQLHSFDNSDGDQKKKLLEFRSEYLKDLEFVLGMSFRDNKQFIEFTRAYKLKHGYGIKLLKNEKSRVRYKCFEGCPWKVSVGIDKEANFWISALYDTYTCNRSFHSRQVSAHWVAENYVDQFRINIEFQVKDLVAAMGRDVNVELAFLKAYRARDIARGMVKEDFCEQYTKGVVAGQLLVAMGIDGNDGMYPIAYAIVEVENKEIWTWFVENLIGDIGPVRHLFANFKKNHQGNKLKDLLWGAAKASTSAAFESYMKQMEIVSKEACDELRGKSLLQWARHAFPYYPKCDMLLNNLCETFNSKIVEAREKSLVNMLETIRRYLMVRIRKHRDSMAKYQGPICHKIQQKMEKYKEASIDCKSIWSGGI</sequence>
<proteinExistence type="predicted"/>
<evidence type="ECO:0000313" key="4">
    <source>
        <dbReference type="Proteomes" id="UP001459277"/>
    </source>
</evidence>
<comment type="caution">
    <text evidence="3">The sequence shown here is derived from an EMBL/GenBank/DDBJ whole genome shotgun (WGS) entry which is preliminary data.</text>
</comment>